<proteinExistence type="predicted"/>
<accession>A0A1H1X8Z5</accession>
<dbReference type="GO" id="GO:0005524">
    <property type="term" value="F:ATP binding"/>
    <property type="evidence" value="ECO:0007669"/>
    <property type="project" value="InterPro"/>
</dbReference>
<dbReference type="PANTHER" id="PTHR43615">
    <property type="entry name" value="PHOSPHOENOLPYRUVATE SYNTHASE-RELATED"/>
    <property type="match status" value="1"/>
</dbReference>
<evidence type="ECO:0000259" key="2">
    <source>
        <dbReference type="Pfam" id="PF00391"/>
    </source>
</evidence>
<keyword evidence="5" id="KW-1185">Reference proteome</keyword>
<dbReference type="PANTHER" id="PTHR43615:SF1">
    <property type="entry name" value="PPDK_N DOMAIN-CONTAINING PROTEIN"/>
    <property type="match status" value="1"/>
</dbReference>
<dbReference type="InterPro" id="IPR051549">
    <property type="entry name" value="PEP_Utilizing_Enz"/>
</dbReference>
<reference evidence="4" key="1">
    <citation type="submission" date="2016-10" db="EMBL/GenBank/DDBJ databases">
        <authorList>
            <person name="Varghese N."/>
            <person name="Submissions S."/>
        </authorList>
    </citation>
    <scope>NUCLEOTIDE SEQUENCE [LARGE SCALE GENOMIC DNA]</scope>
    <source>
        <strain evidence="4">DSM 22082</strain>
    </source>
</reference>
<evidence type="ECO:0000259" key="3">
    <source>
        <dbReference type="Pfam" id="PF01326"/>
    </source>
</evidence>
<dbReference type="Gene3D" id="3.30.470.20">
    <property type="entry name" value="ATP-grasp fold, B domain"/>
    <property type="match status" value="1"/>
</dbReference>
<protein>
    <submittedName>
        <fullName evidence="4">Pyruvate, water dikinase</fullName>
    </submittedName>
</protein>
<keyword evidence="4" id="KW-0670">Pyruvate</keyword>
<dbReference type="AlphaFoldDB" id="A0A1H1X8Z5"/>
<dbReference type="InterPro" id="IPR002192">
    <property type="entry name" value="PPDK_AMP/ATP-bd"/>
</dbReference>
<dbReference type="Proteomes" id="UP000199700">
    <property type="component" value="Chromosome"/>
</dbReference>
<dbReference type="SUPFAM" id="SSF52009">
    <property type="entry name" value="Phosphohistidine domain"/>
    <property type="match status" value="1"/>
</dbReference>
<dbReference type="RefSeq" id="WP_092107808.1">
    <property type="nucleotide sequence ID" value="NZ_LT629739.1"/>
</dbReference>
<dbReference type="InterPro" id="IPR008279">
    <property type="entry name" value="PEP-util_enz_mobile_dom"/>
</dbReference>
<dbReference type="InterPro" id="IPR013815">
    <property type="entry name" value="ATP_grasp_subdomain_1"/>
</dbReference>
<feature type="region of interest" description="Disordered" evidence="1">
    <location>
        <begin position="94"/>
        <end position="113"/>
    </location>
</feature>
<feature type="domain" description="PEP-utilising enzyme mobile" evidence="2">
    <location>
        <begin position="334"/>
        <end position="405"/>
    </location>
</feature>
<dbReference type="Gene3D" id="3.30.1490.20">
    <property type="entry name" value="ATP-grasp fold, A domain"/>
    <property type="match status" value="1"/>
</dbReference>
<dbReference type="SUPFAM" id="SSF56059">
    <property type="entry name" value="Glutathione synthetase ATP-binding domain-like"/>
    <property type="match status" value="1"/>
</dbReference>
<sequence>MSVVDLVNAEPSTAGGKAAPLAELTRAGLNVPAGFVVPATTYRAATTALDLGELAADRAEEARSRILGSRLPEAVVDEVSRALERMTAGAPTDYVAVRSSSSTEDNREASGAGQHDSFLAVRGAEQVCQAILRCWASMWTERAVAYRARHTEKDPVAVDMAVLVQRFVDASVSGIMFTGTTSVIEASWGIGEGIVAGHITPDSWRVGESGISERRPGLKTERTDRHDGRLVTRPIAPGEQETLCLSDRQVLRLHALGEEVSAILGGPRDIEWAITDDARWILQARPVTAPVPAPTEPPPATVTDSATLTGEPASPGVASGPVRLVRGPSDFPTFKRGDVLVCRHTDPAWTPLFTMASAVVTETGGVLSHAAIVAREVEIPAVLAVPRATEFLTPSSAVTVNGDTGDVSM</sequence>
<dbReference type="STRING" id="629680.SAMN04489751_3635"/>
<gene>
    <name evidence="4" type="ORF">SAMN04489751_3635</name>
</gene>
<evidence type="ECO:0000313" key="5">
    <source>
        <dbReference type="Proteomes" id="UP000199700"/>
    </source>
</evidence>
<dbReference type="OrthoDB" id="9765468at2"/>
<evidence type="ECO:0000313" key="4">
    <source>
        <dbReference type="EMBL" id="SDT05773.1"/>
    </source>
</evidence>
<dbReference type="GO" id="GO:0016301">
    <property type="term" value="F:kinase activity"/>
    <property type="evidence" value="ECO:0007669"/>
    <property type="project" value="UniProtKB-KW"/>
</dbReference>
<dbReference type="InterPro" id="IPR036637">
    <property type="entry name" value="Phosphohistidine_dom_sf"/>
</dbReference>
<dbReference type="EMBL" id="LT629739">
    <property type="protein sequence ID" value="SDT05773.1"/>
    <property type="molecule type" value="Genomic_DNA"/>
</dbReference>
<dbReference type="Pfam" id="PF01326">
    <property type="entry name" value="PPDK_N"/>
    <property type="match status" value="1"/>
</dbReference>
<dbReference type="Pfam" id="PF00391">
    <property type="entry name" value="PEP-utilizers"/>
    <property type="match status" value="1"/>
</dbReference>
<dbReference type="Gene3D" id="3.50.30.10">
    <property type="entry name" value="Phosphohistidine domain"/>
    <property type="match status" value="1"/>
</dbReference>
<name>A0A1H1X8Z5_BRESA</name>
<evidence type="ECO:0000256" key="1">
    <source>
        <dbReference type="SAM" id="MobiDB-lite"/>
    </source>
</evidence>
<organism evidence="4 5">
    <name type="scientific">Brevibacterium sandarakinum</name>
    <dbReference type="NCBI Taxonomy" id="629680"/>
    <lineage>
        <taxon>Bacteria</taxon>
        <taxon>Bacillati</taxon>
        <taxon>Actinomycetota</taxon>
        <taxon>Actinomycetes</taxon>
        <taxon>Micrococcales</taxon>
        <taxon>Brevibacteriaceae</taxon>
        <taxon>Brevibacterium</taxon>
    </lineage>
</organism>
<feature type="domain" description="Pyruvate phosphate dikinase AMP/ATP-binding" evidence="3">
    <location>
        <begin position="13"/>
        <end position="289"/>
    </location>
</feature>